<comment type="caution">
    <text evidence="1">The sequence shown here is derived from an EMBL/GenBank/DDBJ whole genome shotgun (WGS) entry which is preliminary data.</text>
</comment>
<name>A0ABT5E742_9BACT</name>
<dbReference type="EMBL" id="JAQNDL010000003">
    <property type="protein sequence ID" value="MDC0721690.1"/>
    <property type="molecule type" value="Genomic_DNA"/>
</dbReference>
<reference evidence="1 2" key="1">
    <citation type="submission" date="2022-11" db="EMBL/GenBank/DDBJ databases">
        <title>Minimal conservation of predation-associated metabolite biosynthetic gene clusters underscores biosynthetic potential of Myxococcota including descriptions for ten novel species: Archangium lansinium sp. nov., Myxococcus landrumus sp. nov., Nannocystis bai.</title>
        <authorList>
            <person name="Ahearne A."/>
            <person name="Stevens C."/>
            <person name="Dowd S."/>
        </authorList>
    </citation>
    <scope>NUCLEOTIDE SEQUENCE [LARGE SCALE GENOMIC DNA]</scope>
    <source>
        <strain evidence="1 2">BB15-2</strain>
    </source>
</reference>
<gene>
    <name evidence="1" type="ORF">POL25_32580</name>
</gene>
<evidence type="ECO:0000313" key="2">
    <source>
        <dbReference type="Proteomes" id="UP001221686"/>
    </source>
</evidence>
<organism evidence="1 2">
    <name type="scientific">Nannocystis bainbridge</name>
    <dbReference type="NCBI Taxonomy" id="2995303"/>
    <lineage>
        <taxon>Bacteria</taxon>
        <taxon>Pseudomonadati</taxon>
        <taxon>Myxococcota</taxon>
        <taxon>Polyangia</taxon>
        <taxon>Nannocystales</taxon>
        <taxon>Nannocystaceae</taxon>
        <taxon>Nannocystis</taxon>
    </lineage>
</organism>
<protein>
    <submittedName>
        <fullName evidence="1">Uncharacterized protein</fullName>
    </submittedName>
</protein>
<evidence type="ECO:0000313" key="1">
    <source>
        <dbReference type="EMBL" id="MDC0721690.1"/>
    </source>
</evidence>
<proteinExistence type="predicted"/>
<dbReference type="Proteomes" id="UP001221686">
    <property type="component" value="Unassembled WGS sequence"/>
</dbReference>
<dbReference type="RefSeq" id="WP_272090194.1">
    <property type="nucleotide sequence ID" value="NZ_JAQNDL010000003.1"/>
</dbReference>
<keyword evidence="2" id="KW-1185">Reference proteome</keyword>
<sequence length="102" mass="11800">MRGIHEASVHRRFSTHSYAFFHVTEEQYQDEERSEMMKEEAMRVGVGLIFATAVQDFDTWDELVKARAHQPEWELLETFVGDQLGGREVIGALWAQLESKAT</sequence>
<accession>A0ABT5E742</accession>